<evidence type="ECO:0000313" key="9">
    <source>
        <dbReference type="EMBL" id="MBB4766735.1"/>
    </source>
</evidence>
<organism evidence="9 10">
    <name type="scientific">Actinoplanes digitatis</name>
    <dbReference type="NCBI Taxonomy" id="1868"/>
    <lineage>
        <taxon>Bacteria</taxon>
        <taxon>Bacillati</taxon>
        <taxon>Actinomycetota</taxon>
        <taxon>Actinomycetes</taxon>
        <taxon>Micromonosporales</taxon>
        <taxon>Micromonosporaceae</taxon>
        <taxon>Actinoplanes</taxon>
    </lineage>
</organism>
<dbReference type="Pfam" id="PF00672">
    <property type="entry name" value="HAMP"/>
    <property type="match status" value="1"/>
</dbReference>
<dbReference type="CDD" id="cd06225">
    <property type="entry name" value="HAMP"/>
    <property type="match status" value="1"/>
</dbReference>
<evidence type="ECO:0000256" key="6">
    <source>
        <dbReference type="SAM" id="Phobius"/>
    </source>
</evidence>
<keyword evidence="1 6" id="KW-0812">Transmembrane</keyword>
<dbReference type="PANTHER" id="PTHR32089">
    <property type="entry name" value="METHYL-ACCEPTING CHEMOTAXIS PROTEIN MCPB"/>
    <property type="match status" value="1"/>
</dbReference>
<evidence type="ECO:0000259" key="7">
    <source>
        <dbReference type="PROSITE" id="PS50111"/>
    </source>
</evidence>
<evidence type="ECO:0000256" key="2">
    <source>
        <dbReference type="ARBA" id="ARBA00022989"/>
    </source>
</evidence>
<dbReference type="EMBL" id="JACHNH010000001">
    <property type="protein sequence ID" value="MBB4766735.1"/>
    <property type="molecule type" value="Genomic_DNA"/>
</dbReference>
<dbReference type="SUPFAM" id="SSF58104">
    <property type="entry name" value="Methyl-accepting chemotaxis protein (MCP) signaling domain"/>
    <property type="match status" value="1"/>
</dbReference>
<dbReference type="PROSITE" id="PS50111">
    <property type="entry name" value="CHEMOTAXIS_TRANSDUC_2"/>
    <property type="match status" value="1"/>
</dbReference>
<dbReference type="InterPro" id="IPR007891">
    <property type="entry name" value="CHASE3"/>
</dbReference>
<comment type="similarity">
    <text evidence="4">Belongs to the methyl-accepting chemotaxis (MCP) protein family.</text>
</comment>
<evidence type="ECO:0000259" key="8">
    <source>
        <dbReference type="PROSITE" id="PS50885"/>
    </source>
</evidence>
<reference evidence="9 10" key="1">
    <citation type="submission" date="2020-08" db="EMBL/GenBank/DDBJ databases">
        <title>Sequencing the genomes of 1000 actinobacteria strains.</title>
        <authorList>
            <person name="Klenk H.-P."/>
        </authorList>
    </citation>
    <scope>NUCLEOTIDE SEQUENCE [LARGE SCALE GENOMIC DNA]</scope>
    <source>
        <strain evidence="9 10">DSM 43149</strain>
    </source>
</reference>
<dbReference type="PRINTS" id="PR00260">
    <property type="entry name" value="CHEMTRNSDUCR"/>
</dbReference>
<sequence>MAGVAIAGMLVTGIMSLIGISGLKTTRTDELNRAVPYITALHDAELAAKAAANDERGFLIAGDKSFAAEALGRKETVDERLAAARALGTPAEQATIDEIKAGTDAWFAALDAEFKSYAANPKAAIDASFGANRDLRKAYEGQLAAETDRADAALLAGEEFDATVQKTRTTVIVAMCVAFLLSVLLALWVARMIITPLRRVSAVLDAVADGDLSKDPEVDQKDELGGMARSLRQAIANLRTTITDLAAHSQNLNTAAGALASTSRDSAASAATGARQANTVAESAAVMSSNVQTVAAGAEEMGASIREISQSATQAVGVAARAVEVTATTTTVMSKLGESSAEIGNVIKVITAIAEQTNLLALNATIEAARAGEMGKGFAVVASEVKDLAQETARATEDIGKRVAAIQSDTQGAVEAIDEISGIIGRISEYQTTIASAVEEQTVTTNEMSRSVTEAADAGGRVAETITEVAASVQQTTVGVTEATRAAGQLAEMSDDLRAIVNRFRLEPAG</sequence>
<dbReference type="SMART" id="SM00283">
    <property type="entry name" value="MA"/>
    <property type="match status" value="1"/>
</dbReference>
<feature type="transmembrane region" description="Helical" evidence="6">
    <location>
        <begin position="171"/>
        <end position="190"/>
    </location>
</feature>
<proteinExistence type="inferred from homology"/>
<evidence type="ECO:0000313" key="10">
    <source>
        <dbReference type="Proteomes" id="UP000578112"/>
    </source>
</evidence>
<keyword evidence="3 5" id="KW-0807">Transducer</keyword>
<dbReference type="InterPro" id="IPR004089">
    <property type="entry name" value="MCPsignal_dom"/>
</dbReference>
<feature type="domain" description="Methyl-accepting transducer" evidence="7">
    <location>
        <begin position="248"/>
        <end position="491"/>
    </location>
</feature>
<evidence type="ECO:0000256" key="1">
    <source>
        <dbReference type="ARBA" id="ARBA00022692"/>
    </source>
</evidence>
<dbReference type="PANTHER" id="PTHR32089:SF112">
    <property type="entry name" value="LYSOZYME-LIKE PROTEIN-RELATED"/>
    <property type="match status" value="1"/>
</dbReference>
<dbReference type="InterPro" id="IPR003660">
    <property type="entry name" value="HAMP_dom"/>
</dbReference>
<keyword evidence="10" id="KW-1185">Reference proteome</keyword>
<gene>
    <name evidence="9" type="ORF">BJ971_007291</name>
</gene>
<dbReference type="GO" id="GO:0016020">
    <property type="term" value="C:membrane"/>
    <property type="evidence" value="ECO:0007669"/>
    <property type="project" value="InterPro"/>
</dbReference>
<dbReference type="GO" id="GO:0006935">
    <property type="term" value="P:chemotaxis"/>
    <property type="evidence" value="ECO:0007669"/>
    <property type="project" value="InterPro"/>
</dbReference>
<dbReference type="SMART" id="SM00304">
    <property type="entry name" value="HAMP"/>
    <property type="match status" value="2"/>
</dbReference>
<evidence type="ECO:0000256" key="5">
    <source>
        <dbReference type="PROSITE-ProRule" id="PRU00284"/>
    </source>
</evidence>
<accession>A0A7W7I5A1</accession>
<dbReference type="GO" id="GO:0004888">
    <property type="term" value="F:transmembrane signaling receptor activity"/>
    <property type="evidence" value="ECO:0007669"/>
    <property type="project" value="InterPro"/>
</dbReference>
<keyword evidence="6" id="KW-0472">Membrane</keyword>
<dbReference type="RefSeq" id="WP_184997841.1">
    <property type="nucleotide sequence ID" value="NZ_BOMK01000052.1"/>
</dbReference>
<dbReference type="Gene3D" id="1.10.287.950">
    <property type="entry name" value="Methyl-accepting chemotaxis protein"/>
    <property type="match status" value="1"/>
</dbReference>
<comment type="caution">
    <text evidence="9">The sequence shown here is derived from an EMBL/GenBank/DDBJ whole genome shotgun (WGS) entry which is preliminary data.</text>
</comment>
<name>A0A7W7I5A1_9ACTN</name>
<evidence type="ECO:0000256" key="3">
    <source>
        <dbReference type="ARBA" id="ARBA00023224"/>
    </source>
</evidence>
<evidence type="ECO:0000256" key="4">
    <source>
        <dbReference type="ARBA" id="ARBA00029447"/>
    </source>
</evidence>
<protein>
    <submittedName>
        <fullName evidence="9">Methyl-accepting chemotaxis protein</fullName>
    </submittedName>
</protein>
<dbReference type="AlphaFoldDB" id="A0A7W7I5A1"/>
<dbReference type="Pfam" id="PF00015">
    <property type="entry name" value="MCPsignal"/>
    <property type="match status" value="1"/>
</dbReference>
<dbReference type="Proteomes" id="UP000578112">
    <property type="component" value="Unassembled WGS sequence"/>
</dbReference>
<keyword evidence="2 6" id="KW-1133">Transmembrane helix</keyword>
<feature type="transmembrane region" description="Helical" evidence="6">
    <location>
        <begin position="6"/>
        <end position="23"/>
    </location>
</feature>
<dbReference type="GO" id="GO:0007165">
    <property type="term" value="P:signal transduction"/>
    <property type="evidence" value="ECO:0007669"/>
    <property type="project" value="UniProtKB-KW"/>
</dbReference>
<dbReference type="InterPro" id="IPR004090">
    <property type="entry name" value="Chemotax_Me-accpt_rcpt"/>
</dbReference>
<dbReference type="PROSITE" id="PS50885">
    <property type="entry name" value="HAMP"/>
    <property type="match status" value="1"/>
</dbReference>
<dbReference type="Gene3D" id="6.10.340.10">
    <property type="match status" value="1"/>
</dbReference>
<feature type="domain" description="HAMP" evidence="8">
    <location>
        <begin position="191"/>
        <end position="243"/>
    </location>
</feature>
<dbReference type="Pfam" id="PF05227">
    <property type="entry name" value="CHASE3"/>
    <property type="match status" value="1"/>
</dbReference>